<dbReference type="STRING" id="161355.PS9374_05291"/>
<dbReference type="NCBIfam" id="TIGR04222">
    <property type="entry name" value="near_uncomplex"/>
    <property type="match status" value="1"/>
</dbReference>
<proteinExistence type="predicted"/>
<dbReference type="Proteomes" id="UP000077701">
    <property type="component" value="Unassembled WGS sequence"/>
</dbReference>
<dbReference type="InterPro" id="IPR026467">
    <property type="entry name" value="Ser/Gly_Cys_C_dom"/>
</dbReference>
<keyword evidence="1" id="KW-0812">Transmembrane</keyword>
<comment type="caution">
    <text evidence="2">The sequence shown here is derived from an EMBL/GenBank/DDBJ whole genome shotgun (WGS) entry which is preliminary data.</text>
</comment>
<keyword evidence="1" id="KW-1133">Transmembrane helix</keyword>
<dbReference type="EMBL" id="BDCX01000014">
    <property type="protein sequence ID" value="GAT69614.1"/>
    <property type="molecule type" value="Genomic_DNA"/>
</dbReference>
<feature type="transmembrane region" description="Helical" evidence="1">
    <location>
        <begin position="178"/>
        <end position="198"/>
    </location>
</feature>
<evidence type="ECO:0008006" key="4">
    <source>
        <dbReference type="Google" id="ProtNLM"/>
    </source>
</evidence>
<reference evidence="2 3" key="1">
    <citation type="journal article" date="2016" name="Genome Announc.">
        <title>Draft Genome Sequence of Planomonospora sphaerica JCM9374, a Rare Actinomycete.</title>
        <authorList>
            <person name="Dohra H."/>
            <person name="Suzuki T."/>
            <person name="Inoue Y."/>
            <person name="Kodani S."/>
        </authorList>
    </citation>
    <scope>NUCLEOTIDE SEQUENCE [LARGE SCALE GENOMIC DNA]</scope>
    <source>
        <strain evidence="2 3">JCM 9374</strain>
    </source>
</reference>
<feature type="transmembrane region" description="Helical" evidence="1">
    <location>
        <begin position="151"/>
        <end position="172"/>
    </location>
</feature>
<evidence type="ECO:0000313" key="2">
    <source>
        <dbReference type="EMBL" id="GAT69614.1"/>
    </source>
</evidence>
<sequence length="331" mass="32279">MEVVLFVIAVALLGAVVIVSTVLSGQQREVREAAAHHKGRPITPYHLAYLAGGPRRTVNTALAMLARGGGIRVARGGQIGLVAGAPPSPDGIEQAVLSALAARSGTCQAGELRRTVAEAPAMAALRVDLERMGLLVPGGALDGAGRSLRRLLVAALLAAFFTVDAVVLLAVVDVAEPGLGIGAVLIGFAAALIGLITYGTQRKALRNVLTRAGRDVLDSARRVHIRGSRHDTSGDLAFAVGAPVALYGLSEAGDPALEEELKHSDGGGAYVGGACGGGSGGSGDATYGGGDFGSGGYGGGDFGSGGSGGDSGGGSSCGGGGGCGGGCGGGG</sequence>
<keyword evidence="3" id="KW-1185">Reference proteome</keyword>
<protein>
    <recommendedName>
        <fullName evidence="4">TIGR04222 domain-containing membrane protein</fullName>
    </recommendedName>
</protein>
<keyword evidence="1" id="KW-0472">Membrane</keyword>
<reference evidence="3" key="2">
    <citation type="submission" date="2016-04" db="EMBL/GenBank/DDBJ databases">
        <title>Planomonospora sphaerica JCM9374 whole genome shotgun sequence.</title>
        <authorList>
            <person name="Suzuki T."/>
            <person name="Dohra H."/>
            <person name="Kodani S."/>
        </authorList>
    </citation>
    <scope>NUCLEOTIDE SEQUENCE [LARGE SCALE GENOMIC DNA]</scope>
    <source>
        <strain evidence="3">JCM 9374</strain>
    </source>
</reference>
<dbReference type="AlphaFoldDB" id="A0A161LKB7"/>
<evidence type="ECO:0000313" key="3">
    <source>
        <dbReference type="Proteomes" id="UP000077701"/>
    </source>
</evidence>
<accession>A0A161LKB7</accession>
<organism evidence="2 3">
    <name type="scientific">Planomonospora sphaerica</name>
    <dbReference type="NCBI Taxonomy" id="161355"/>
    <lineage>
        <taxon>Bacteria</taxon>
        <taxon>Bacillati</taxon>
        <taxon>Actinomycetota</taxon>
        <taxon>Actinomycetes</taxon>
        <taxon>Streptosporangiales</taxon>
        <taxon>Streptosporangiaceae</taxon>
        <taxon>Planomonospora</taxon>
    </lineage>
</organism>
<name>A0A161LKB7_9ACTN</name>
<gene>
    <name evidence="2" type="ORF">PS9374_05291</name>
</gene>
<evidence type="ECO:0000256" key="1">
    <source>
        <dbReference type="SAM" id="Phobius"/>
    </source>
</evidence>
<feature type="transmembrane region" description="Helical" evidence="1">
    <location>
        <begin position="6"/>
        <end position="23"/>
    </location>
</feature>
<dbReference type="RefSeq" id="WP_068901189.1">
    <property type="nucleotide sequence ID" value="NZ_BDCX01000014.1"/>
</dbReference>